<dbReference type="InterPro" id="IPR010987">
    <property type="entry name" value="Glutathione-S-Trfase_C-like"/>
</dbReference>
<feature type="domain" description="GST C-terminal" evidence="2">
    <location>
        <begin position="84"/>
        <end position="201"/>
    </location>
</feature>
<dbReference type="RefSeq" id="WP_249710041.1">
    <property type="nucleotide sequence ID" value="NZ_JAMFMB010000012.1"/>
</dbReference>
<evidence type="ECO:0000259" key="2">
    <source>
        <dbReference type="PROSITE" id="PS50405"/>
    </source>
</evidence>
<dbReference type="PROSITE" id="PS50404">
    <property type="entry name" value="GST_NTER"/>
    <property type="match status" value="1"/>
</dbReference>
<dbReference type="InterPro" id="IPR040079">
    <property type="entry name" value="Glutathione_S-Trfase"/>
</dbReference>
<dbReference type="SUPFAM" id="SSF47616">
    <property type="entry name" value="GST C-terminal domain-like"/>
    <property type="match status" value="1"/>
</dbReference>
<dbReference type="SUPFAM" id="SSF52833">
    <property type="entry name" value="Thioredoxin-like"/>
    <property type="match status" value="1"/>
</dbReference>
<comment type="caution">
    <text evidence="3">The sequence shown here is derived from an EMBL/GenBank/DDBJ whole genome shotgun (WGS) entry which is preliminary data.</text>
</comment>
<dbReference type="InterPro" id="IPR036249">
    <property type="entry name" value="Thioredoxin-like_sf"/>
</dbReference>
<accession>A0ABT0Q2I1</accession>
<dbReference type="PANTHER" id="PTHR44051:SF8">
    <property type="entry name" value="GLUTATHIONE S-TRANSFERASE GSTA"/>
    <property type="match status" value="1"/>
</dbReference>
<dbReference type="Gene3D" id="3.40.30.10">
    <property type="entry name" value="Glutaredoxin"/>
    <property type="match status" value="1"/>
</dbReference>
<evidence type="ECO:0000259" key="1">
    <source>
        <dbReference type="PROSITE" id="PS50404"/>
    </source>
</evidence>
<dbReference type="Gene3D" id="1.20.1050.10">
    <property type="match status" value="1"/>
</dbReference>
<dbReference type="Pfam" id="PF13409">
    <property type="entry name" value="GST_N_2"/>
    <property type="match status" value="1"/>
</dbReference>
<sequence length="201" mass="22346">MKLHVFSPSPNSRKALFVTGYLGLGVETEQVDLALGDQKGAGFLALNPNGRVPVLEQDDGSTLWESNAIVNRLCAEVDTALWPKSNQRYDIMRWQFWESCHWTPACSPFIAHHFFGNQDVDLGAAASQMEPFAKVLDDHLSGRGWLSGTGMTTADISVAAILCYREACQYPLQAHDNIARWMDRIEAIDVWQKINPVPEAA</sequence>
<proteinExistence type="predicted"/>
<dbReference type="PROSITE" id="PS50405">
    <property type="entry name" value="GST_CTER"/>
    <property type="match status" value="1"/>
</dbReference>
<organism evidence="3 4">
    <name type="scientific">Ruegeria spongiae</name>
    <dbReference type="NCBI Taxonomy" id="2942209"/>
    <lineage>
        <taxon>Bacteria</taxon>
        <taxon>Pseudomonadati</taxon>
        <taxon>Pseudomonadota</taxon>
        <taxon>Alphaproteobacteria</taxon>
        <taxon>Rhodobacterales</taxon>
        <taxon>Roseobacteraceae</taxon>
        <taxon>Ruegeria</taxon>
    </lineage>
</organism>
<reference evidence="3" key="1">
    <citation type="submission" date="2022-05" db="EMBL/GenBank/DDBJ databases">
        <authorList>
            <person name="Park J.-S."/>
        </authorList>
    </citation>
    <scope>NUCLEOTIDE SEQUENCE</scope>
    <source>
        <strain evidence="3">2012CJ41-6</strain>
    </source>
</reference>
<name>A0ABT0Q2I1_9RHOB</name>
<evidence type="ECO:0000313" key="3">
    <source>
        <dbReference type="EMBL" id="MCL6284079.1"/>
    </source>
</evidence>
<evidence type="ECO:0000313" key="4">
    <source>
        <dbReference type="Proteomes" id="UP001203880"/>
    </source>
</evidence>
<dbReference type="EMBL" id="JAMFMB010000012">
    <property type="protein sequence ID" value="MCL6284079.1"/>
    <property type="molecule type" value="Genomic_DNA"/>
</dbReference>
<dbReference type="SFLD" id="SFLDS00019">
    <property type="entry name" value="Glutathione_Transferase_(cytos"/>
    <property type="match status" value="1"/>
</dbReference>
<dbReference type="Proteomes" id="UP001203880">
    <property type="component" value="Unassembled WGS sequence"/>
</dbReference>
<gene>
    <name evidence="3" type="ORF">M3P21_11115</name>
</gene>
<dbReference type="InterPro" id="IPR004045">
    <property type="entry name" value="Glutathione_S-Trfase_N"/>
</dbReference>
<dbReference type="Pfam" id="PF00043">
    <property type="entry name" value="GST_C"/>
    <property type="match status" value="1"/>
</dbReference>
<dbReference type="InterPro" id="IPR004046">
    <property type="entry name" value="GST_C"/>
</dbReference>
<dbReference type="SFLD" id="SFLDG00358">
    <property type="entry name" value="Main_(cytGST)"/>
    <property type="match status" value="1"/>
</dbReference>
<keyword evidence="4" id="KW-1185">Reference proteome</keyword>
<protein>
    <submittedName>
        <fullName evidence="3">Glutathione S-transferase family protein</fullName>
    </submittedName>
</protein>
<feature type="domain" description="GST N-terminal" evidence="1">
    <location>
        <begin position="1"/>
        <end position="81"/>
    </location>
</feature>
<dbReference type="PANTHER" id="PTHR44051">
    <property type="entry name" value="GLUTATHIONE S-TRANSFERASE-RELATED"/>
    <property type="match status" value="1"/>
</dbReference>
<dbReference type="InterPro" id="IPR036282">
    <property type="entry name" value="Glutathione-S-Trfase_C_sf"/>
</dbReference>